<reference evidence="1" key="1">
    <citation type="journal article" date="2019" name="PLoS Negl. Trop. Dis.">
        <title>Revisiting the worldwide diversity of Leptospira species in the environment.</title>
        <authorList>
            <person name="Vincent A.T."/>
            <person name="Schiettekatte O."/>
            <person name="Bourhy P."/>
            <person name="Veyrier F.J."/>
            <person name="Picardeau M."/>
        </authorList>
    </citation>
    <scope>NUCLEOTIDE SEQUENCE [LARGE SCALE GENOMIC DNA]</scope>
    <source>
        <strain evidence="1">201800301</strain>
    </source>
</reference>
<gene>
    <name evidence="1" type="ORF">EHO65_07595</name>
</gene>
<organism evidence="1 2">
    <name type="scientific">Leptospira andrefontaineae</name>
    <dbReference type="NCBI Taxonomy" id="2484976"/>
    <lineage>
        <taxon>Bacteria</taxon>
        <taxon>Pseudomonadati</taxon>
        <taxon>Spirochaetota</taxon>
        <taxon>Spirochaetia</taxon>
        <taxon>Leptospirales</taxon>
        <taxon>Leptospiraceae</taxon>
        <taxon>Leptospira</taxon>
    </lineage>
</organism>
<dbReference type="AlphaFoldDB" id="A0A4R9H6Q0"/>
<accession>A0A4R9H6Q0</accession>
<evidence type="ECO:0000313" key="2">
    <source>
        <dbReference type="Proteomes" id="UP000298097"/>
    </source>
</evidence>
<protein>
    <submittedName>
        <fullName evidence="1">Uncharacterized protein</fullName>
    </submittedName>
</protein>
<dbReference type="Proteomes" id="UP000298097">
    <property type="component" value="Unassembled WGS sequence"/>
</dbReference>
<name>A0A4R9H6Q0_9LEPT</name>
<sequence>MDAEISFIQSKIISQIEVGFLLSYVSQVNFSKNSPNRIGVSFFNIKTNIRGAQITYNQKKECYEIRTISTSSEGFLKIDRLENVALNQLNALFAEWTGYKIVPSYK</sequence>
<dbReference type="EMBL" id="RQEY01000012">
    <property type="protein sequence ID" value="TGK41281.1"/>
    <property type="molecule type" value="Genomic_DNA"/>
</dbReference>
<keyword evidence="2" id="KW-1185">Reference proteome</keyword>
<proteinExistence type="predicted"/>
<evidence type="ECO:0000313" key="1">
    <source>
        <dbReference type="EMBL" id="TGK41281.1"/>
    </source>
</evidence>
<comment type="caution">
    <text evidence="1">The sequence shown here is derived from an EMBL/GenBank/DDBJ whole genome shotgun (WGS) entry which is preliminary data.</text>
</comment>
<dbReference type="RefSeq" id="WP_135773533.1">
    <property type="nucleotide sequence ID" value="NZ_RQEY01000012.1"/>
</dbReference>